<dbReference type="Gramene" id="KMS97353">
    <property type="protein sequence ID" value="KMS97353"/>
    <property type="gene ID" value="BVRB_6g155950"/>
</dbReference>
<dbReference type="Pfam" id="PF01582">
    <property type="entry name" value="TIR"/>
    <property type="match status" value="1"/>
</dbReference>
<dbReference type="InterPro" id="IPR003591">
    <property type="entry name" value="Leu-rich_rpt_typical-subtyp"/>
</dbReference>
<keyword evidence="4" id="KW-0520">NAD</keyword>
<dbReference type="EMBL" id="KQ090325">
    <property type="protein sequence ID" value="KMS97353.1"/>
    <property type="molecule type" value="Genomic_DNA"/>
</dbReference>
<dbReference type="GO" id="GO:0006952">
    <property type="term" value="P:defense response"/>
    <property type="evidence" value="ECO:0007669"/>
    <property type="project" value="UniProtKB-KW"/>
</dbReference>
<dbReference type="InterPro" id="IPR027417">
    <property type="entry name" value="P-loop_NTPase"/>
</dbReference>
<accession>A0A0J8BBG5</accession>
<dbReference type="eggNOG" id="ENOG502QQJE">
    <property type="taxonomic scope" value="Eukaryota"/>
</dbReference>
<evidence type="ECO:0000256" key="1">
    <source>
        <dbReference type="ARBA" id="ARBA00022614"/>
    </source>
</evidence>
<dbReference type="InterPro" id="IPR002182">
    <property type="entry name" value="NB-ARC"/>
</dbReference>
<dbReference type="SUPFAM" id="SSF52058">
    <property type="entry name" value="L domain-like"/>
    <property type="match status" value="2"/>
</dbReference>
<dbReference type="Pfam" id="PF00931">
    <property type="entry name" value="NB-ARC"/>
    <property type="match status" value="1"/>
</dbReference>
<evidence type="ECO:0000256" key="4">
    <source>
        <dbReference type="ARBA" id="ARBA00023027"/>
    </source>
</evidence>
<organism evidence="6 7">
    <name type="scientific">Beta vulgaris subsp. vulgaris</name>
    <name type="common">Beet</name>
    <dbReference type="NCBI Taxonomy" id="3555"/>
    <lineage>
        <taxon>Eukaryota</taxon>
        <taxon>Viridiplantae</taxon>
        <taxon>Streptophyta</taxon>
        <taxon>Embryophyta</taxon>
        <taxon>Tracheophyta</taxon>
        <taxon>Spermatophyta</taxon>
        <taxon>Magnoliopsida</taxon>
        <taxon>eudicotyledons</taxon>
        <taxon>Gunneridae</taxon>
        <taxon>Pentapetalae</taxon>
        <taxon>Caryophyllales</taxon>
        <taxon>Chenopodiaceae</taxon>
        <taxon>Betoideae</taxon>
        <taxon>Beta</taxon>
    </lineage>
</organism>
<dbReference type="InterPro" id="IPR058192">
    <property type="entry name" value="WHD_ROQ1-like"/>
</dbReference>
<gene>
    <name evidence="6" type="ORF">BVRB_6g155950</name>
</gene>
<protein>
    <recommendedName>
        <fullName evidence="5">TIR domain-containing protein</fullName>
    </recommendedName>
</protein>
<dbReference type="PANTHER" id="PTHR11017:SF385">
    <property type="entry name" value="DISEASE RESISTANCE PROTEIN (TIR-NBS-LRR CLASS)-RELATED"/>
    <property type="match status" value="1"/>
</dbReference>
<dbReference type="Pfam" id="PF23598">
    <property type="entry name" value="LRR_14"/>
    <property type="match status" value="2"/>
</dbReference>
<dbReference type="SMART" id="SM00382">
    <property type="entry name" value="AAA"/>
    <property type="match status" value="1"/>
</dbReference>
<keyword evidence="3" id="KW-0611">Plant defense</keyword>
<dbReference type="InterPro" id="IPR035897">
    <property type="entry name" value="Toll_tir_struct_dom_sf"/>
</dbReference>
<dbReference type="SMART" id="SM00369">
    <property type="entry name" value="LRR_TYP"/>
    <property type="match status" value="6"/>
</dbReference>
<dbReference type="PROSITE" id="PS51450">
    <property type="entry name" value="LRR"/>
    <property type="match status" value="1"/>
</dbReference>
<evidence type="ECO:0000256" key="2">
    <source>
        <dbReference type="ARBA" id="ARBA00022737"/>
    </source>
</evidence>
<dbReference type="InterPro" id="IPR042197">
    <property type="entry name" value="Apaf_helical"/>
</dbReference>
<dbReference type="GO" id="GO:0043531">
    <property type="term" value="F:ADP binding"/>
    <property type="evidence" value="ECO:0007669"/>
    <property type="project" value="InterPro"/>
</dbReference>
<dbReference type="FunFam" id="3.40.50.10140:FF:000007">
    <property type="entry name" value="Disease resistance protein (TIR-NBS-LRR class)"/>
    <property type="match status" value="1"/>
</dbReference>
<dbReference type="InterPro" id="IPR000157">
    <property type="entry name" value="TIR_dom"/>
</dbReference>
<dbReference type="InterPro" id="IPR003593">
    <property type="entry name" value="AAA+_ATPase"/>
</dbReference>
<dbReference type="Proteomes" id="UP000035740">
    <property type="component" value="Unassembled WGS sequence"/>
</dbReference>
<keyword evidence="1" id="KW-0433">Leucine-rich repeat</keyword>
<dbReference type="Gene3D" id="3.40.50.10140">
    <property type="entry name" value="Toll/interleukin-1 receptor homology (TIR) domain"/>
    <property type="match status" value="1"/>
</dbReference>
<dbReference type="PANTHER" id="PTHR11017">
    <property type="entry name" value="LEUCINE-RICH REPEAT-CONTAINING PROTEIN"/>
    <property type="match status" value="1"/>
</dbReference>
<dbReference type="InterPro" id="IPR044974">
    <property type="entry name" value="Disease_R_plants"/>
</dbReference>
<keyword evidence="7" id="KW-1185">Reference proteome</keyword>
<evidence type="ECO:0000313" key="6">
    <source>
        <dbReference type="EMBL" id="KMS97353.1"/>
    </source>
</evidence>
<dbReference type="SUPFAM" id="SSF52540">
    <property type="entry name" value="P-loop containing nucleoside triphosphate hydrolases"/>
    <property type="match status" value="1"/>
</dbReference>
<dbReference type="InterPro" id="IPR032675">
    <property type="entry name" value="LRR_dom_sf"/>
</dbReference>
<dbReference type="OrthoDB" id="2018313at2759"/>
<sequence>MDAETDATSSHVIPDTETSSYLPPSMLYKRVNWDVFLSFRGEDTRHIFTTPLRDTLKTKGLRPFMDDEGMERGDTIQPSLDEAIVDSALAVAIISPRYADSRWCLDELARIFECHKRVIPVFYKVHPSDVRKQRGVFGKGFQEMLGDSNRFSEAQVKKWRWAMENIGNISGYIYDQADSTDESFTSDEAKEVIRRIVTQVWNELKNTPEYVVKLAVGLDSRVDKVVGKLNLQAQGARFLGIHGTPGIGKTTLAKAVYNKLVVKFKNRCFISNAREKIATEEGFLTVQEELLKDLSLGEVQLVVKQVDEGKKAIKRLVEETRVLVVIDDVFEAGQLEKLGIVREWFKEGSMIIVTSRNVDALLNSACNDELYEAQKLDESEALELFSIHALGRREPTNEFRDVSKKIVSLTGGLPLALEVFGSSLVKKTIKVWEDAICKFGVTRPPSIQEVLKFSYDSLDRQEKIVFLDISCLLLQMNMDREDVVDILAGCDLGADLAIDNLVTKSLMKIIKGKLWMHDQIRDMGRQIVTEKVDDPEKLRRLWDAKDIMRVFRNKKAREDVRGMILDIKKPQDFTDEMIYWYHFRRHPSMTTFIRYLAKMFKGLLTSWHKTEKDDNSILHARYFENMVQLKLLQMNYAKLQGDFRCMPSELRWLQWKGCPQKIRPFNIPEELRVLDLSRSNIDRLWSSDYSCWGFNKVVGNLVVVDLSYCPRLTALPDMSGHKHLKKLTLEYCVGLTKIHPSIGNMSSLVRLNLQGCSNLLDFPRDVSGMKSLKELILSDCSKFRELPQDVRSMTSLNQLFLDRTAITKLPEYLFSLTQLEMLSLNGCPLLTSLPECIGSLLSLKELILSATALDNIPSSVGSLTHLEKLNLMHCHKLIALPDSIGNLKSLTELYLNTSSIKQFPASICSLKSLRVLLLGGCRSLLNMPVSVGGLASIIELELNNTDIKILPDEICSLKLLEKLRMSNCTLLEKLPDLVGKISNLIILSVEGAAITQLPKSIVELENLTWLNLNKCRKLSSLPNDIGRLKSLRILMMEDTAVTCLPESFGSLDELRTLKLKKSSNDLPKLSALPNSFCKLSNLEEFSARACGVSGQIRDDFVELSKMETLDLGYNSFHKLPSTLEGLSVLTQLKLRHCEKLRFLPQLPSTLVELHAADCYSLESIYNLSKLERLEELELANCNQIKDVPGLECLKSLRRLFMGGCNACPSKVRRRLSKVALRNLNNLSIPGSEIPGWFSQKAVNFTAHPNLAIKSVLVSVVVSVDIQVLDDMRAQLPSIVDIQASIVRLDERIFYTTLILTGIPCTRDEQFYLCRFKEYHLLSSLLRDGDTIQVGLRYGTIPGIELLKWGIHLVFENDDDYNGDEDSLQLTESQQSVSQRLVRFFESQD</sequence>
<dbReference type="Gene3D" id="1.10.8.430">
    <property type="entry name" value="Helical domain of apoptotic protease-activating factors"/>
    <property type="match status" value="1"/>
</dbReference>
<dbReference type="Gene3D" id="3.40.50.300">
    <property type="entry name" value="P-loop containing nucleotide triphosphate hydrolases"/>
    <property type="match status" value="1"/>
</dbReference>
<dbReference type="SMART" id="SM00255">
    <property type="entry name" value="TIR"/>
    <property type="match status" value="1"/>
</dbReference>
<dbReference type="ExpressionAtlas" id="A0A0J8BBG5">
    <property type="expression patterns" value="baseline and differential"/>
</dbReference>
<dbReference type="PROSITE" id="PS50104">
    <property type="entry name" value="TIR"/>
    <property type="match status" value="1"/>
</dbReference>
<dbReference type="OMA" id="REWFYEG"/>
<feature type="domain" description="TIR" evidence="5">
    <location>
        <begin position="31"/>
        <end position="196"/>
    </location>
</feature>
<evidence type="ECO:0000313" key="7">
    <source>
        <dbReference type="Proteomes" id="UP000035740"/>
    </source>
</evidence>
<name>A0A0J8BBG5_BETVV</name>
<keyword evidence="2" id="KW-0677">Repeat</keyword>
<dbReference type="InterPro" id="IPR055414">
    <property type="entry name" value="LRR_R13L4/SHOC2-like"/>
</dbReference>
<evidence type="ECO:0000256" key="3">
    <source>
        <dbReference type="ARBA" id="ARBA00022821"/>
    </source>
</evidence>
<dbReference type="InterPro" id="IPR001611">
    <property type="entry name" value="Leu-rich_rpt"/>
</dbReference>
<evidence type="ECO:0000259" key="5">
    <source>
        <dbReference type="PROSITE" id="PS50104"/>
    </source>
</evidence>
<reference evidence="6 7" key="1">
    <citation type="journal article" date="2014" name="Nature">
        <title>The genome of the recently domesticated crop plant sugar beet (Beta vulgaris).</title>
        <authorList>
            <person name="Dohm J.C."/>
            <person name="Minoche A.E."/>
            <person name="Holtgrawe D."/>
            <person name="Capella-Gutierrez S."/>
            <person name="Zakrzewski F."/>
            <person name="Tafer H."/>
            <person name="Rupp O."/>
            <person name="Sorensen T.R."/>
            <person name="Stracke R."/>
            <person name="Reinhardt R."/>
            <person name="Goesmann A."/>
            <person name="Kraft T."/>
            <person name="Schulz B."/>
            <person name="Stadler P.F."/>
            <person name="Schmidt T."/>
            <person name="Gabaldon T."/>
            <person name="Lehrach H."/>
            <person name="Weisshaar B."/>
            <person name="Himmelbauer H."/>
        </authorList>
    </citation>
    <scope>NUCLEOTIDE SEQUENCE [LARGE SCALE GENOMIC DNA]</scope>
    <source>
        <tissue evidence="6">Taproot</tissue>
    </source>
</reference>
<dbReference type="Pfam" id="PF23282">
    <property type="entry name" value="WHD_ROQ1"/>
    <property type="match status" value="1"/>
</dbReference>
<dbReference type="GO" id="GO:0051707">
    <property type="term" value="P:response to other organism"/>
    <property type="evidence" value="ECO:0007669"/>
    <property type="project" value="UniProtKB-ARBA"/>
</dbReference>
<dbReference type="PRINTS" id="PR00364">
    <property type="entry name" value="DISEASERSIST"/>
</dbReference>
<proteinExistence type="predicted"/>
<dbReference type="SUPFAM" id="SSF52200">
    <property type="entry name" value="Toll/Interleukin receptor TIR domain"/>
    <property type="match status" value="1"/>
</dbReference>
<dbReference type="GO" id="GO:0007165">
    <property type="term" value="P:signal transduction"/>
    <property type="evidence" value="ECO:0007669"/>
    <property type="project" value="InterPro"/>
</dbReference>
<dbReference type="Gene3D" id="3.80.10.10">
    <property type="entry name" value="Ribonuclease Inhibitor"/>
    <property type="match status" value="4"/>
</dbReference>
<dbReference type="KEGG" id="bvg:104908459"/>